<dbReference type="AlphaFoldDB" id="A0AAV7UUX0"/>
<dbReference type="Proteomes" id="UP001066276">
    <property type="component" value="Chromosome 2_2"/>
</dbReference>
<reference evidence="3" key="1">
    <citation type="journal article" date="2022" name="bioRxiv">
        <title>Sequencing and chromosome-scale assembly of the giantPleurodeles waltlgenome.</title>
        <authorList>
            <person name="Brown T."/>
            <person name="Elewa A."/>
            <person name="Iarovenko S."/>
            <person name="Subramanian E."/>
            <person name="Araus A.J."/>
            <person name="Petzold A."/>
            <person name="Susuki M."/>
            <person name="Suzuki K.-i.T."/>
            <person name="Hayashi T."/>
            <person name="Toyoda A."/>
            <person name="Oliveira C."/>
            <person name="Osipova E."/>
            <person name="Leigh N.D."/>
            <person name="Simon A."/>
            <person name="Yun M.H."/>
        </authorList>
    </citation>
    <scope>NUCLEOTIDE SEQUENCE</scope>
    <source>
        <strain evidence="3">20211129_DDA</strain>
        <tissue evidence="3">Liver</tissue>
    </source>
</reference>
<feature type="coiled-coil region" evidence="1">
    <location>
        <begin position="192"/>
        <end position="219"/>
    </location>
</feature>
<evidence type="ECO:0000256" key="1">
    <source>
        <dbReference type="SAM" id="Coils"/>
    </source>
</evidence>
<name>A0AAV7UUX0_PLEWA</name>
<proteinExistence type="predicted"/>
<gene>
    <name evidence="3" type="ORF">NDU88_001040</name>
</gene>
<accession>A0AAV7UUX0</accession>
<feature type="region of interest" description="Disordered" evidence="2">
    <location>
        <begin position="1"/>
        <end position="27"/>
    </location>
</feature>
<sequence length="340" mass="39638">MPGGEPGTNTESGQGAETVQDSRDKAPPKLRMAALLTDQIRPPHVIRYGTHWCPKSGCRPTVKFRAELAFAKSVTNEKNQTTRGESTGGNFDIYITFKELEGFKKKELNKWWECESLNKYLEVDRVPRGLRIFIMPTYDDPNPDLLKEWAAHNAASSAGMMKILINHAQIERETIIEKIYNITKQIEAFPDKKLVESLNNAMEERLAKIEEEIILKKSRKFHRDTFDYETGQIYTFARKFDYWRQQKGKESVSKIYRTERKTYNVGMRSTKLQVDKRILQHLRAIVNKDESYPVARHVHEFHGGRIEDIKYSVTDGIRKDIRGGDREKNLRKLESDIYWH</sequence>
<organism evidence="3 4">
    <name type="scientific">Pleurodeles waltl</name>
    <name type="common">Iberian ribbed newt</name>
    <dbReference type="NCBI Taxonomy" id="8319"/>
    <lineage>
        <taxon>Eukaryota</taxon>
        <taxon>Metazoa</taxon>
        <taxon>Chordata</taxon>
        <taxon>Craniata</taxon>
        <taxon>Vertebrata</taxon>
        <taxon>Euteleostomi</taxon>
        <taxon>Amphibia</taxon>
        <taxon>Batrachia</taxon>
        <taxon>Caudata</taxon>
        <taxon>Salamandroidea</taxon>
        <taxon>Salamandridae</taxon>
        <taxon>Pleurodelinae</taxon>
        <taxon>Pleurodeles</taxon>
    </lineage>
</organism>
<feature type="compositionally biased region" description="Polar residues" evidence="2">
    <location>
        <begin position="7"/>
        <end position="19"/>
    </location>
</feature>
<evidence type="ECO:0000313" key="4">
    <source>
        <dbReference type="Proteomes" id="UP001066276"/>
    </source>
</evidence>
<dbReference type="EMBL" id="JANPWB010000004">
    <property type="protein sequence ID" value="KAJ1191724.1"/>
    <property type="molecule type" value="Genomic_DNA"/>
</dbReference>
<comment type="caution">
    <text evidence="3">The sequence shown here is derived from an EMBL/GenBank/DDBJ whole genome shotgun (WGS) entry which is preliminary data.</text>
</comment>
<protein>
    <submittedName>
        <fullName evidence="3">Uncharacterized protein</fullName>
    </submittedName>
</protein>
<keyword evidence="4" id="KW-1185">Reference proteome</keyword>
<evidence type="ECO:0000256" key="2">
    <source>
        <dbReference type="SAM" id="MobiDB-lite"/>
    </source>
</evidence>
<evidence type="ECO:0000313" key="3">
    <source>
        <dbReference type="EMBL" id="KAJ1191724.1"/>
    </source>
</evidence>
<keyword evidence="1" id="KW-0175">Coiled coil</keyword>